<evidence type="ECO:0000313" key="6">
    <source>
        <dbReference type="EMBL" id="GGA82043.1"/>
    </source>
</evidence>
<evidence type="ECO:0000256" key="3">
    <source>
        <dbReference type="SAM" id="SignalP"/>
    </source>
</evidence>
<comment type="caution">
    <text evidence="6">The sequence shown here is derived from an EMBL/GenBank/DDBJ whole genome shotgun (WGS) entry which is preliminary data.</text>
</comment>
<dbReference type="InterPro" id="IPR023346">
    <property type="entry name" value="Lysozyme-like_dom_sf"/>
</dbReference>
<feature type="domain" description="Lytic transglycosylase superhelical linker" evidence="5">
    <location>
        <begin position="431"/>
        <end position="495"/>
    </location>
</feature>
<evidence type="ECO:0000259" key="4">
    <source>
        <dbReference type="Pfam" id="PF01464"/>
    </source>
</evidence>
<accession>A0A8J2XQA3</accession>
<dbReference type="InterPro" id="IPR012289">
    <property type="entry name" value="Lytic_TGlycosylase_superhlx_L"/>
</dbReference>
<sequence length="668" mass="77365">MVSNKQLQRLSNLSHRFARTAAFAAVLALGAFPTWSNSAPVEQQLRIELADIPEQQQQHYDKARQALRKGHISKYKSLRKQLDEHPLAIYLDYYYLGDRLKQLKASQVADFIERAEGSPLAPRLQRRYLSYIGPKRRWRDFLTVSPTEPTATELRCYYHRAQLQQGSKQVGYDGAESLWLSGTSQPKACDVLFDEWTKAGLRTNEQIWERMLLAFDAKERGLLSYLSRKLNGNYRPYGDQLWSVYNSPNRIKNHSSFKQDNSESRAIISAALRKLARTSPQTAINLWQHYQQQLSFTTAQKAAIEKQIVRYAYARKDAKASAWADTRLKALSSNDLTERRIRQQLKKQDWSAVQQLIEALSPEQQQSERWQYWLAKIDNIHGRHQVATQRLEAIADKRNYYAYLAADELGRDYQLAANTPQPTQASTELLASSKGLARVRALMSNEQHNDANSEWIYLLRYSSDDKRVALSHYALQQGWWHFAISAAIRARIWDAVDLRFPIAYQDLFDTFADMRKVDDTLLMAIARRESSYNRYARSPKDARGLMQLMPATAKETARKINLRYRGVKTLYQPETNIRLGSAYMQRLLKQFKQNRVLAIASYNAGPHRIKSWLNDDTPLPFDVWVETIPFRETRDYVQAVLAYQVIYAKGMAQDDFQMLTETEKGAVY</sequence>
<dbReference type="InterPro" id="IPR037061">
    <property type="entry name" value="Lytic_TGlycoase_superhlx_L_sf"/>
</dbReference>
<evidence type="ECO:0000259" key="5">
    <source>
        <dbReference type="Pfam" id="PF14718"/>
    </source>
</evidence>
<comment type="similarity">
    <text evidence="1">Belongs to the transglycosylase Slt family.</text>
</comment>
<dbReference type="InterPro" id="IPR008939">
    <property type="entry name" value="Lytic_TGlycosylase_superhlx_U"/>
</dbReference>
<dbReference type="PANTHER" id="PTHR37423">
    <property type="entry name" value="SOLUBLE LYTIC MUREIN TRANSGLYCOSYLASE-RELATED"/>
    <property type="match status" value="1"/>
</dbReference>
<dbReference type="CDD" id="cd13401">
    <property type="entry name" value="Slt70-like"/>
    <property type="match status" value="1"/>
</dbReference>
<dbReference type="EMBL" id="BMDX01000013">
    <property type="protein sequence ID" value="GGA82043.1"/>
    <property type="molecule type" value="Genomic_DNA"/>
</dbReference>
<proteinExistence type="inferred from homology"/>
<dbReference type="Proteomes" id="UP000619743">
    <property type="component" value="Unassembled WGS sequence"/>
</dbReference>
<dbReference type="SUPFAM" id="SSF53955">
    <property type="entry name" value="Lysozyme-like"/>
    <property type="match status" value="1"/>
</dbReference>
<keyword evidence="2 3" id="KW-0732">Signal</keyword>
<protein>
    <submittedName>
        <fullName evidence="6">Lytic transglycosylase</fullName>
    </submittedName>
</protein>
<organism evidence="6 7">
    <name type="scientific">Neiella marina</name>
    <dbReference type="NCBI Taxonomy" id="508461"/>
    <lineage>
        <taxon>Bacteria</taxon>
        <taxon>Pseudomonadati</taxon>
        <taxon>Pseudomonadota</taxon>
        <taxon>Gammaproteobacteria</taxon>
        <taxon>Alteromonadales</taxon>
        <taxon>Echinimonadaceae</taxon>
        <taxon>Neiella</taxon>
    </lineage>
</organism>
<gene>
    <name evidence="6" type="primary">sltY</name>
    <name evidence="6" type="ORF">GCM10011369_25040</name>
</gene>
<dbReference type="PANTHER" id="PTHR37423:SF5">
    <property type="entry name" value="SOLUBLE LYTIC MUREIN TRANSGLYCOSYLASE"/>
    <property type="match status" value="1"/>
</dbReference>
<dbReference type="Gene3D" id="1.25.20.10">
    <property type="entry name" value="Bacterial muramidases"/>
    <property type="match status" value="1"/>
</dbReference>
<dbReference type="RefSeq" id="WP_087506200.1">
    <property type="nucleotide sequence ID" value="NZ_BMDX01000013.1"/>
</dbReference>
<dbReference type="Gene3D" id="1.10.1240.20">
    <property type="entry name" value="Lytic transglycosylase, superhelical linker domain"/>
    <property type="match status" value="1"/>
</dbReference>
<dbReference type="OrthoDB" id="92254at2"/>
<evidence type="ECO:0000256" key="1">
    <source>
        <dbReference type="ARBA" id="ARBA00007734"/>
    </source>
</evidence>
<feature type="chain" id="PRO_5035249037" evidence="3">
    <location>
        <begin position="25"/>
        <end position="668"/>
    </location>
</feature>
<evidence type="ECO:0000256" key="2">
    <source>
        <dbReference type="ARBA" id="ARBA00022729"/>
    </source>
</evidence>
<reference evidence="7" key="1">
    <citation type="journal article" date="2019" name="Int. J. Syst. Evol. Microbiol.">
        <title>The Global Catalogue of Microorganisms (GCM) 10K type strain sequencing project: providing services to taxonomists for standard genome sequencing and annotation.</title>
        <authorList>
            <consortium name="The Broad Institute Genomics Platform"/>
            <consortium name="The Broad Institute Genome Sequencing Center for Infectious Disease"/>
            <person name="Wu L."/>
            <person name="Ma J."/>
        </authorList>
    </citation>
    <scope>NUCLEOTIDE SEQUENCE [LARGE SCALE GENOMIC DNA]</scope>
    <source>
        <strain evidence="7">CGMCC 1.10130</strain>
    </source>
</reference>
<dbReference type="SUPFAM" id="SSF48435">
    <property type="entry name" value="Bacterial muramidases"/>
    <property type="match status" value="1"/>
</dbReference>
<dbReference type="Gene3D" id="1.10.530.10">
    <property type="match status" value="1"/>
</dbReference>
<feature type="signal peptide" evidence="3">
    <location>
        <begin position="1"/>
        <end position="24"/>
    </location>
</feature>
<dbReference type="Pfam" id="PF14718">
    <property type="entry name" value="SLT_L"/>
    <property type="match status" value="1"/>
</dbReference>
<feature type="domain" description="Transglycosylase SLT" evidence="4">
    <location>
        <begin position="508"/>
        <end position="616"/>
    </location>
</feature>
<evidence type="ECO:0000313" key="7">
    <source>
        <dbReference type="Proteomes" id="UP000619743"/>
    </source>
</evidence>
<dbReference type="GO" id="GO:0004553">
    <property type="term" value="F:hydrolase activity, hydrolyzing O-glycosyl compounds"/>
    <property type="evidence" value="ECO:0007669"/>
    <property type="project" value="InterPro"/>
</dbReference>
<name>A0A8J2XQA3_9GAMM</name>
<dbReference type="AlphaFoldDB" id="A0A8J2XQA3"/>
<keyword evidence="7" id="KW-1185">Reference proteome</keyword>
<dbReference type="GO" id="GO:0042597">
    <property type="term" value="C:periplasmic space"/>
    <property type="evidence" value="ECO:0007669"/>
    <property type="project" value="InterPro"/>
</dbReference>
<dbReference type="Pfam" id="PF01464">
    <property type="entry name" value="SLT"/>
    <property type="match status" value="1"/>
</dbReference>
<dbReference type="InterPro" id="IPR008258">
    <property type="entry name" value="Transglycosylase_SLT_dom_1"/>
</dbReference>